<keyword evidence="3" id="KW-0560">Oxidoreductase</keyword>
<evidence type="ECO:0000256" key="1">
    <source>
        <dbReference type="ARBA" id="ARBA00022490"/>
    </source>
</evidence>
<dbReference type="InterPro" id="IPR004137">
    <property type="entry name" value="HCP/CODH"/>
</dbReference>
<name>A0A061SPJ5_9CHLO</name>
<dbReference type="NCBIfam" id="TIGR01703">
    <property type="entry name" value="hybrid_clust"/>
    <property type="match status" value="1"/>
</dbReference>
<dbReference type="Gene3D" id="1.20.1270.20">
    <property type="match status" value="2"/>
</dbReference>
<proteinExistence type="inferred from homology"/>
<evidence type="ECO:0000256" key="2">
    <source>
        <dbReference type="ARBA" id="ARBA00022723"/>
    </source>
</evidence>
<accession>A0A061SPJ5</accession>
<sequence length="649" mass="71015">MLGASIISKPVLRATLRSSASQRQQELKLNHICSKPSVQLKRAESVHSESIQGNHQRVVCQASTVSDSRDVLYGPENGDMFCYQCEQTSHGVGCTTVGVCGKTPEVAALQDLLIYRLKGLAGICVHAREVANIIDNEADEFFNAAVFSTLTNVNFDADRFVEYIKKTNRYITRMKKRVQEAGVEPLPVPKVPWFAGVPHPFEWDMISDSETRDTLVELGHKVSITERLSLIKDKTLIGLHELVTYGLKGSAAYAHHAEMLGWHNRELTYKFQEYLSFLCKPEAGDPSAVLDKAMQLGATNLETMRTLEEAHTTRFGHPTPAEVDTTPKEGKCILVSGHDMNDIEALLQQTEGTGINIYTHGEMLPAHGYPELRKYKHLAGHYGGAWYRQKVDFARWPGSILITTNCVLDPPKDSYAANLFTTGETGVEGVQHVGYHNFGPVVERAKQLPGFTAEDAAAEGPKHLVGFGRETMLGAAPAVLDAIKEGKLSHIFLIGGCDGSEGTRSYYQKVAKNMPQSTAILTLGCAKFRLLGQDYGTVPGTELPRLMDMGQCNDAYGAIQVAVALAEATGVEGGVNGLPLSLDLSWFEQKAVAVLLTLLYLGVKNIRLGPSLPAFISPEALEILVEKFQLKGADLKHPELDLEQMLVGN</sequence>
<dbReference type="GO" id="GO:0050418">
    <property type="term" value="F:hydroxylamine reductase activity"/>
    <property type="evidence" value="ECO:0007669"/>
    <property type="project" value="TreeGrafter"/>
</dbReference>
<dbReference type="GO" id="GO:0004601">
    <property type="term" value="F:peroxidase activity"/>
    <property type="evidence" value="ECO:0007669"/>
    <property type="project" value="TreeGrafter"/>
</dbReference>
<evidence type="ECO:0000256" key="5">
    <source>
        <dbReference type="ARBA" id="ARBA00023014"/>
    </source>
</evidence>
<organism evidence="6">
    <name type="scientific">Tetraselmis sp. GSL018</name>
    <dbReference type="NCBI Taxonomy" id="582737"/>
    <lineage>
        <taxon>Eukaryota</taxon>
        <taxon>Viridiplantae</taxon>
        <taxon>Chlorophyta</taxon>
        <taxon>core chlorophytes</taxon>
        <taxon>Chlorodendrophyceae</taxon>
        <taxon>Chlorodendrales</taxon>
        <taxon>Chlorodendraceae</taxon>
        <taxon>Tetraselmis</taxon>
    </lineage>
</organism>
<dbReference type="InterPro" id="IPR011254">
    <property type="entry name" value="Prismane-like_sf"/>
</dbReference>
<dbReference type="Gene3D" id="3.40.50.2030">
    <property type="match status" value="2"/>
</dbReference>
<dbReference type="AlphaFoldDB" id="A0A061SPJ5"/>
<dbReference type="HAMAP" id="MF_00069">
    <property type="entry name" value="Hydroxylam_reduct"/>
    <property type="match status" value="1"/>
</dbReference>
<dbReference type="InterPro" id="IPR016100">
    <property type="entry name" value="Prismane_a-bundle"/>
</dbReference>
<dbReference type="SUPFAM" id="SSF56821">
    <property type="entry name" value="Prismane protein-like"/>
    <property type="match status" value="1"/>
</dbReference>
<keyword evidence="4" id="KW-0408">Iron</keyword>
<reference evidence="6" key="1">
    <citation type="submission" date="2014-05" db="EMBL/GenBank/DDBJ databases">
        <title>The transcriptome of the halophilic microalga Tetraselmis sp. GSL018 isolated from the Great Salt Lake, Utah.</title>
        <authorList>
            <person name="Jinkerson R.E."/>
            <person name="D'Adamo S."/>
            <person name="Posewitz M.C."/>
        </authorList>
    </citation>
    <scope>NUCLEOTIDE SEQUENCE</scope>
    <source>
        <strain evidence="6">GSL018</strain>
    </source>
</reference>
<dbReference type="GO" id="GO:0005737">
    <property type="term" value="C:cytoplasm"/>
    <property type="evidence" value="ECO:0007669"/>
    <property type="project" value="InterPro"/>
</dbReference>
<protein>
    <submittedName>
        <fullName evidence="6">Hydroxylamine reductase</fullName>
    </submittedName>
</protein>
<evidence type="ECO:0000256" key="4">
    <source>
        <dbReference type="ARBA" id="ARBA00023004"/>
    </source>
</evidence>
<dbReference type="GO" id="GO:0051536">
    <property type="term" value="F:iron-sulfur cluster binding"/>
    <property type="evidence" value="ECO:0007669"/>
    <property type="project" value="UniProtKB-KW"/>
</dbReference>
<dbReference type="GO" id="GO:0042542">
    <property type="term" value="P:response to hydrogen peroxide"/>
    <property type="evidence" value="ECO:0007669"/>
    <property type="project" value="TreeGrafter"/>
</dbReference>
<dbReference type="PANTHER" id="PTHR30109:SF0">
    <property type="entry name" value="HYDROXYLAMINE REDUCTASE"/>
    <property type="match status" value="1"/>
</dbReference>
<evidence type="ECO:0000256" key="3">
    <source>
        <dbReference type="ARBA" id="ARBA00023002"/>
    </source>
</evidence>
<keyword evidence="2" id="KW-0479">Metal-binding</keyword>
<dbReference type="GO" id="GO:0046872">
    <property type="term" value="F:metal ion binding"/>
    <property type="evidence" value="ECO:0007669"/>
    <property type="project" value="UniProtKB-KW"/>
</dbReference>
<dbReference type="PANTHER" id="PTHR30109">
    <property type="entry name" value="HYDROXYLAMINE REDUCTASE"/>
    <property type="match status" value="1"/>
</dbReference>
<dbReference type="InterPro" id="IPR016099">
    <property type="entry name" value="Prismane-like_a/b-sand"/>
</dbReference>
<gene>
    <name evidence="6" type="ORF">TSPGSL018_99</name>
</gene>
<dbReference type="EMBL" id="GBEZ01000046">
    <property type="protein sequence ID" value="JAC84805.1"/>
    <property type="molecule type" value="Transcribed_RNA"/>
</dbReference>
<dbReference type="InterPro" id="IPR010048">
    <property type="entry name" value="Hydroxylam_reduct"/>
</dbReference>
<keyword evidence="1" id="KW-0963">Cytoplasm</keyword>
<dbReference type="Pfam" id="PF03063">
    <property type="entry name" value="Prismane"/>
    <property type="match status" value="1"/>
</dbReference>
<keyword evidence="5" id="KW-0411">Iron-sulfur</keyword>
<evidence type="ECO:0000313" key="6">
    <source>
        <dbReference type="EMBL" id="JAC84805.1"/>
    </source>
</evidence>
<dbReference type="NCBIfam" id="NF003658">
    <property type="entry name" value="PRK05290.1"/>
    <property type="match status" value="1"/>
</dbReference>